<evidence type="ECO:0000256" key="1">
    <source>
        <dbReference type="SAM" id="MobiDB-lite"/>
    </source>
</evidence>
<dbReference type="Proteomes" id="UP000624404">
    <property type="component" value="Unassembled WGS sequence"/>
</dbReference>
<protein>
    <submittedName>
        <fullName evidence="2">D320b4be-f56e-48b1-ae2b-9197b04de979</fullName>
    </submittedName>
</protein>
<sequence>MPSFAEILTRSSRASRRDRLSLIRPGWELHELYSDDLKLQDGISNLSLNAMLTSEAKNGMKEKFTISSSYNLDLGYSDENGSKFYGSRHNSEQEGQSESNHSICTIKGRCPKLSAQIDHDSGRQGYLQSRRGDLSGIEEVEEEEVSCTLEENPAEAFTALFDIDMENRRYKLQQSTSNVTLEDDNSDERLEPLDSRCALLAPSGTRWSAASLAEDNKQFSASDLTKRLATLKKQQGSKKGLRGRLMIKVNCRRRDRRLLSRSKTGSGRSAGKHMELRTEAEIQI</sequence>
<feature type="compositionally biased region" description="Basic and acidic residues" evidence="1">
    <location>
        <begin position="272"/>
        <end position="284"/>
    </location>
</feature>
<accession>A0A8H2VR62</accession>
<dbReference type="AlphaFoldDB" id="A0A8H2VR62"/>
<gene>
    <name evidence="2" type="ORF">SCLTRI_LOCUS2595</name>
</gene>
<keyword evidence="3" id="KW-1185">Reference proteome</keyword>
<organism evidence="2 3">
    <name type="scientific">Sclerotinia trifoliorum</name>
    <dbReference type="NCBI Taxonomy" id="28548"/>
    <lineage>
        <taxon>Eukaryota</taxon>
        <taxon>Fungi</taxon>
        <taxon>Dikarya</taxon>
        <taxon>Ascomycota</taxon>
        <taxon>Pezizomycotina</taxon>
        <taxon>Leotiomycetes</taxon>
        <taxon>Helotiales</taxon>
        <taxon>Sclerotiniaceae</taxon>
        <taxon>Sclerotinia</taxon>
    </lineage>
</organism>
<name>A0A8H2VR62_9HELO</name>
<dbReference type="EMBL" id="CAJHIA010000009">
    <property type="protein sequence ID" value="CAD6442803.1"/>
    <property type="molecule type" value="Genomic_DNA"/>
</dbReference>
<evidence type="ECO:0000313" key="2">
    <source>
        <dbReference type="EMBL" id="CAD6442803.1"/>
    </source>
</evidence>
<reference evidence="2" key="1">
    <citation type="submission" date="2020-10" db="EMBL/GenBank/DDBJ databases">
        <authorList>
            <person name="Kusch S."/>
        </authorList>
    </citation>
    <scope>NUCLEOTIDE SEQUENCE</scope>
    <source>
        <strain evidence="2">SwB9</strain>
    </source>
</reference>
<comment type="caution">
    <text evidence="2">The sequence shown here is derived from an EMBL/GenBank/DDBJ whole genome shotgun (WGS) entry which is preliminary data.</text>
</comment>
<feature type="region of interest" description="Disordered" evidence="1">
    <location>
        <begin position="259"/>
        <end position="284"/>
    </location>
</feature>
<evidence type="ECO:0000313" key="3">
    <source>
        <dbReference type="Proteomes" id="UP000624404"/>
    </source>
</evidence>
<proteinExistence type="predicted"/>
<dbReference type="OrthoDB" id="3552175at2759"/>